<name>A0A0M0GM56_9BACI</name>
<evidence type="ECO:0008006" key="3">
    <source>
        <dbReference type="Google" id="ProtNLM"/>
    </source>
</evidence>
<dbReference type="AlphaFoldDB" id="A0A0M0GM56"/>
<evidence type="ECO:0000313" key="2">
    <source>
        <dbReference type="Proteomes" id="UP000037405"/>
    </source>
</evidence>
<gene>
    <name evidence="1" type="ORF">AF331_09400</name>
</gene>
<dbReference type="STRING" id="189381.GCA_900166615_00604"/>
<keyword evidence="2" id="KW-1185">Reference proteome</keyword>
<dbReference type="EMBL" id="LGUE01000003">
    <property type="protein sequence ID" value="KON90577.1"/>
    <property type="molecule type" value="Genomic_DNA"/>
</dbReference>
<dbReference type="RefSeq" id="WP_053427898.1">
    <property type="nucleotide sequence ID" value="NZ_LGUE01000003.1"/>
</dbReference>
<reference evidence="2" key="1">
    <citation type="submission" date="2015-07" db="EMBL/GenBank/DDBJ databases">
        <title>Fjat-14235 jcm11544.</title>
        <authorList>
            <person name="Liu B."/>
            <person name="Wang J."/>
            <person name="Zhu Y."/>
            <person name="Liu G."/>
            <person name="Chen Q."/>
            <person name="Chen Z."/>
            <person name="Lan J."/>
            <person name="Che J."/>
            <person name="Ge C."/>
            <person name="Shi H."/>
            <person name="Pan Z."/>
            <person name="Liu X."/>
        </authorList>
    </citation>
    <scope>NUCLEOTIDE SEQUENCE [LARGE SCALE GENOMIC DNA]</scope>
    <source>
        <strain evidence="2">JCM 11544</strain>
    </source>
</reference>
<proteinExistence type="predicted"/>
<dbReference type="SUPFAM" id="SSF48371">
    <property type="entry name" value="ARM repeat"/>
    <property type="match status" value="1"/>
</dbReference>
<dbReference type="OrthoDB" id="5510862at2"/>
<dbReference type="Proteomes" id="UP000037405">
    <property type="component" value="Unassembled WGS sequence"/>
</dbReference>
<evidence type="ECO:0000313" key="1">
    <source>
        <dbReference type="EMBL" id="KON90577.1"/>
    </source>
</evidence>
<sequence>MKQSVQNHFQNLSCPSKQIQYEAYQSIMDIKKKPVDWAYEVWDELVNELSSPDPHARSRAAQFLARLSISDPEKRIIRDFSGIWAVTYDEKFVTARHALQEIWRIGLAGDKQFELVWSHMEERFKNCEGEKNFTLVRADLIQSVKSLSFYRNDDTRSLMVEEWIESIPDEKNRKKYWSIWRRKMT</sequence>
<protein>
    <recommendedName>
        <fullName evidence="3">HEAT repeat domain-containing protein</fullName>
    </recommendedName>
</protein>
<comment type="caution">
    <text evidence="1">The sequence shown here is derived from an EMBL/GenBank/DDBJ whole genome shotgun (WGS) entry which is preliminary data.</text>
</comment>
<organism evidence="1 2">
    <name type="scientific">Rossellomorea marisflavi</name>
    <dbReference type="NCBI Taxonomy" id="189381"/>
    <lineage>
        <taxon>Bacteria</taxon>
        <taxon>Bacillati</taxon>
        <taxon>Bacillota</taxon>
        <taxon>Bacilli</taxon>
        <taxon>Bacillales</taxon>
        <taxon>Bacillaceae</taxon>
        <taxon>Rossellomorea</taxon>
    </lineage>
</organism>
<dbReference type="InterPro" id="IPR016024">
    <property type="entry name" value="ARM-type_fold"/>
</dbReference>
<accession>A0A0M0GM56</accession>
<dbReference type="PATRIC" id="fig|189381.12.peg.3788"/>